<dbReference type="PROSITE" id="PS50001">
    <property type="entry name" value="SH2"/>
    <property type="match status" value="1"/>
</dbReference>
<feature type="domain" description="SH2" evidence="5">
    <location>
        <begin position="79"/>
        <end position="171"/>
    </location>
</feature>
<dbReference type="PANTHER" id="PTHR46037">
    <property type="entry name" value="PROTEIN ENHANCER OF SEVENLESS 2B"/>
    <property type="match status" value="1"/>
</dbReference>
<dbReference type="PROSITE" id="PS50002">
    <property type="entry name" value="SH3"/>
    <property type="match status" value="2"/>
</dbReference>
<proteinExistence type="predicted"/>
<dbReference type="SMART" id="SM00326">
    <property type="entry name" value="SH3"/>
    <property type="match status" value="2"/>
</dbReference>
<evidence type="ECO:0000313" key="8">
    <source>
        <dbReference type="Proteomes" id="UP000192578"/>
    </source>
</evidence>
<dbReference type="OrthoDB" id="10255964at2759"/>
<sequence length="235" mass="27021">MMMHRLEQTIKLADRFLFVMEAVAKHDFTATAEDELSFKRTQTLKVLNMDDDQNWYRAELDGKEGLIPSNYIDMAPHAWYMGRLSRADAEARLKKQPNDGAFLIRASESSPGDFSLSVKCGPEVQHFKVLRDTQGKFFLWVVKFNSLNELVTYHKNHSVSRSQEIRLHDMEVGALQEMVVAHYDFVPQEANELELKRGDIVTVLEKGNSQWWKGELRGCQGLFPATYVCPYLGTE</sequence>
<keyword evidence="8" id="KW-1185">Reference proteome</keyword>
<dbReference type="Gene3D" id="2.30.30.40">
    <property type="entry name" value="SH3 Domains"/>
    <property type="match status" value="2"/>
</dbReference>
<keyword evidence="1 4" id="KW-0728">SH3 domain</keyword>
<accession>A0A9X6NEC0</accession>
<dbReference type="SUPFAM" id="SSF50044">
    <property type="entry name" value="SH3-domain"/>
    <property type="match status" value="2"/>
</dbReference>
<dbReference type="InterPro" id="IPR036860">
    <property type="entry name" value="SH2_dom_sf"/>
</dbReference>
<dbReference type="Pfam" id="PF00018">
    <property type="entry name" value="SH3_1"/>
    <property type="match status" value="2"/>
</dbReference>
<organism evidence="7 8">
    <name type="scientific">Hypsibius exemplaris</name>
    <name type="common">Freshwater tardigrade</name>
    <dbReference type="NCBI Taxonomy" id="2072580"/>
    <lineage>
        <taxon>Eukaryota</taxon>
        <taxon>Metazoa</taxon>
        <taxon>Ecdysozoa</taxon>
        <taxon>Tardigrada</taxon>
        <taxon>Eutardigrada</taxon>
        <taxon>Parachela</taxon>
        <taxon>Hypsibioidea</taxon>
        <taxon>Hypsibiidae</taxon>
        <taxon>Hypsibius</taxon>
    </lineage>
</organism>
<dbReference type="FunFam" id="2.30.30.40:FF:000076">
    <property type="entry name" value="Growth factor receptor-bound protein 2"/>
    <property type="match status" value="1"/>
</dbReference>
<dbReference type="Pfam" id="PF00017">
    <property type="entry name" value="SH2"/>
    <property type="match status" value="1"/>
</dbReference>
<dbReference type="InterPro" id="IPR000980">
    <property type="entry name" value="SH2"/>
</dbReference>
<dbReference type="PRINTS" id="PR00401">
    <property type="entry name" value="SH2DOMAIN"/>
</dbReference>
<dbReference type="FunFam" id="2.30.30.40:FF:000072">
    <property type="entry name" value="Unconventional Myosin IB"/>
    <property type="match status" value="1"/>
</dbReference>
<evidence type="ECO:0000256" key="1">
    <source>
        <dbReference type="ARBA" id="ARBA00022443"/>
    </source>
</evidence>
<dbReference type="CDD" id="cd11804">
    <property type="entry name" value="SH3_GRB2_like_N"/>
    <property type="match status" value="1"/>
</dbReference>
<dbReference type="SMART" id="SM00252">
    <property type="entry name" value="SH2"/>
    <property type="match status" value="1"/>
</dbReference>
<reference evidence="8" key="1">
    <citation type="submission" date="2017-01" db="EMBL/GenBank/DDBJ databases">
        <title>Comparative genomics of anhydrobiosis in the tardigrade Hypsibius dujardini.</title>
        <authorList>
            <person name="Yoshida Y."/>
            <person name="Koutsovoulos G."/>
            <person name="Laetsch D."/>
            <person name="Stevens L."/>
            <person name="Kumar S."/>
            <person name="Horikawa D."/>
            <person name="Ishino K."/>
            <person name="Komine S."/>
            <person name="Tomita M."/>
            <person name="Blaxter M."/>
            <person name="Arakawa K."/>
        </authorList>
    </citation>
    <scope>NUCLEOTIDE SEQUENCE [LARGE SCALE GENOMIC DNA]</scope>
    <source>
        <strain evidence="8">Z151</strain>
    </source>
</reference>
<dbReference type="CDD" id="cd09941">
    <property type="entry name" value="SH2_Grb2_like"/>
    <property type="match status" value="1"/>
</dbReference>
<gene>
    <name evidence="7" type="ORF">BV898_16162</name>
</gene>
<dbReference type="PRINTS" id="PR00452">
    <property type="entry name" value="SH3DOMAIN"/>
</dbReference>
<dbReference type="EMBL" id="MTYJ01000235">
    <property type="protein sequence ID" value="OWA51689.1"/>
    <property type="molecule type" value="Genomic_DNA"/>
</dbReference>
<evidence type="ECO:0000256" key="3">
    <source>
        <dbReference type="PROSITE-ProRule" id="PRU00191"/>
    </source>
</evidence>
<dbReference type="AlphaFoldDB" id="A0A9X6NEC0"/>
<evidence type="ECO:0000256" key="4">
    <source>
        <dbReference type="PROSITE-ProRule" id="PRU00192"/>
    </source>
</evidence>
<dbReference type="InterPro" id="IPR043539">
    <property type="entry name" value="Grb2-like"/>
</dbReference>
<evidence type="ECO:0000256" key="2">
    <source>
        <dbReference type="ARBA" id="ARBA00022999"/>
    </source>
</evidence>
<feature type="domain" description="SH3" evidence="6">
    <location>
        <begin position="17"/>
        <end position="77"/>
    </location>
</feature>
<dbReference type="PRINTS" id="PR00499">
    <property type="entry name" value="P67PHOX"/>
</dbReference>
<dbReference type="Gene3D" id="3.30.505.10">
    <property type="entry name" value="SH2 domain"/>
    <property type="match status" value="1"/>
</dbReference>
<evidence type="ECO:0000313" key="7">
    <source>
        <dbReference type="EMBL" id="OWA51689.1"/>
    </source>
</evidence>
<evidence type="ECO:0000259" key="5">
    <source>
        <dbReference type="PROSITE" id="PS50001"/>
    </source>
</evidence>
<feature type="domain" description="SH3" evidence="6">
    <location>
        <begin position="174"/>
        <end position="233"/>
    </location>
</feature>
<name>A0A9X6NEC0_HYPEX</name>
<dbReference type="GO" id="GO:0016192">
    <property type="term" value="P:vesicle-mediated transport"/>
    <property type="evidence" value="ECO:0007669"/>
    <property type="project" value="UniProtKB-ARBA"/>
</dbReference>
<keyword evidence="2 3" id="KW-0727">SH2 domain</keyword>
<dbReference type="InterPro" id="IPR001452">
    <property type="entry name" value="SH3_domain"/>
</dbReference>
<dbReference type="SUPFAM" id="SSF55550">
    <property type="entry name" value="SH2 domain"/>
    <property type="match status" value="1"/>
</dbReference>
<dbReference type="Proteomes" id="UP000192578">
    <property type="component" value="Unassembled WGS sequence"/>
</dbReference>
<evidence type="ECO:0000259" key="6">
    <source>
        <dbReference type="PROSITE" id="PS50002"/>
    </source>
</evidence>
<protein>
    <submittedName>
        <fullName evidence="7">Protein E(Sev)2B</fullName>
    </submittedName>
</protein>
<comment type="caution">
    <text evidence="7">The sequence shown here is derived from an EMBL/GenBank/DDBJ whole genome shotgun (WGS) entry which is preliminary data.</text>
</comment>
<dbReference type="InterPro" id="IPR036028">
    <property type="entry name" value="SH3-like_dom_sf"/>
</dbReference>